<evidence type="ECO:0000313" key="2">
    <source>
        <dbReference type="EMBL" id="RYP01228.1"/>
    </source>
</evidence>
<dbReference type="EMBL" id="QJNU01000366">
    <property type="protein sequence ID" value="RYP01228.1"/>
    <property type="molecule type" value="Genomic_DNA"/>
</dbReference>
<feature type="compositionally biased region" description="Basic and acidic residues" evidence="1">
    <location>
        <begin position="181"/>
        <end position="191"/>
    </location>
</feature>
<feature type="region of interest" description="Disordered" evidence="1">
    <location>
        <begin position="164"/>
        <end position="209"/>
    </location>
</feature>
<feature type="compositionally biased region" description="Polar residues" evidence="1">
    <location>
        <begin position="36"/>
        <end position="47"/>
    </location>
</feature>
<protein>
    <submittedName>
        <fullName evidence="2">Uncharacterized protein</fullName>
    </submittedName>
</protein>
<organism evidence="2 3">
    <name type="scientific">Monosporascus ibericus</name>
    <dbReference type="NCBI Taxonomy" id="155417"/>
    <lineage>
        <taxon>Eukaryota</taxon>
        <taxon>Fungi</taxon>
        <taxon>Dikarya</taxon>
        <taxon>Ascomycota</taxon>
        <taxon>Pezizomycotina</taxon>
        <taxon>Sordariomycetes</taxon>
        <taxon>Xylariomycetidae</taxon>
        <taxon>Xylariales</taxon>
        <taxon>Xylariales incertae sedis</taxon>
        <taxon>Monosporascus</taxon>
    </lineage>
</organism>
<sequence>MFFAHSEGPVIETGPESPERPEVPSRLGTPRCGRRTPSSSPGATGTPTAMAVTPTSGPPRAEPAPRPPTTMTASGGPTTPKEEEEEGENTGPALLVSAGGPETLALVAALAAGVVVAVVAWSLNLLPDDQWKPSPEASIHRSGGEGPLSVVAATDLVRPGELRAPDAPAEPVQQKAGPLHAVEDVPDREPGVGDDLDAAQDDGGPAGAAEQVQAWTNVVTMLMTSTTVG</sequence>
<dbReference type="Proteomes" id="UP000293360">
    <property type="component" value="Unassembled WGS sequence"/>
</dbReference>
<accession>A0A4Q4T588</accession>
<proteinExistence type="predicted"/>
<reference evidence="2 3" key="1">
    <citation type="submission" date="2018-06" db="EMBL/GenBank/DDBJ databases">
        <title>Complete Genomes of Monosporascus.</title>
        <authorList>
            <person name="Robinson A.J."/>
            <person name="Natvig D.O."/>
        </authorList>
    </citation>
    <scope>NUCLEOTIDE SEQUENCE [LARGE SCALE GENOMIC DNA]</scope>
    <source>
        <strain evidence="2 3">CBS 110550</strain>
    </source>
</reference>
<gene>
    <name evidence="2" type="ORF">DL764_006266</name>
</gene>
<dbReference type="AlphaFoldDB" id="A0A4Q4T588"/>
<evidence type="ECO:0000313" key="3">
    <source>
        <dbReference type="Proteomes" id="UP000293360"/>
    </source>
</evidence>
<feature type="compositionally biased region" description="Pro residues" evidence="1">
    <location>
        <begin position="56"/>
        <end position="68"/>
    </location>
</feature>
<evidence type="ECO:0000256" key="1">
    <source>
        <dbReference type="SAM" id="MobiDB-lite"/>
    </source>
</evidence>
<name>A0A4Q4T588_9PEZI</name>
<comment type="caution">
    <text evidence="2">The sequence shown here is derived from an EMBL/GenBank/DDBJ whole genome shotgun (WGS) entry which is preliminary data.</text>
</comment>
<feature type="region of interest" description="Disordered" evidence="1">
    <location>
        <begin position="1"/>
        <end position="96"/>
    </location>
</feature>
<keyword evidence="3" id="KW-1185">Reference proteome</keyword>